<dbReference type="Proteomes" id="UP001221142">
    <property type="component" value="Unassembled WGS sequence"/>
</dbReference>
<proteinExistence type="predicted"/>
<organism evidence="2 3">
    <name type="scientific">Roridomyces roridus</name>
    <dbReference type="NCBI Taxonomy" id="1738132"/>
    <lineage>
        <taxon>Eukaryota</taxon>
        <taxon>Fungi</taxon>
        <taxon>Dikarya</taxon>
        <taxon>Basidiomycota</taxon>
        <taxon>Agaricomycotina</taxon>
        <taxon>Agaricomycetes</taxon>
        <taxon>Agaricomycetidae</taxon>
        <taxon>Agaricales</taxon>
        <taxon>Marasmiineae</taxon>
        <taxon>Mycenaceae</taxon>
        <taxon>Roridomyces</taxon>
    </lineage>
</organism>
<dbReference type="PANTHER" id="PTHR40135:SF1">
    <property type="entry name" value="MITOCHONDRIAL PHOSPHATE CARRIER PROTEIN"/>
    <property type="match status" value="1"/>
</dbReference>
<protein>
    <submittedName>
        <fullName evidence="2">Uncharacterized protein</fullName>
    </submittedName>
</protein>
<gene>
    <name evidence="2" type="ORF">FB45DRAFT_922927</name>
</gene>
<keyword evidence="1" id="KW-1133">Transmembrane helix</keyword>
<name>A0AAD7FIH8_9AGAR</name>
<evidence type="ECO:0000313" key="3">
    <source>
        <dbReference type="Proteomes" id="UP001221142"/>
    </source>
</evidence>
<dbReference type="AlphaFoldDB" id="A0AAD7FIH8"/>
<evidence type="ECO:0000256" key="1">
    <source>
        <dbReference type="SAM" id="Phobius"/>
    </source>
</evidence>
<dbReference type="PANTHER" id="PTHR40135">
    <property type="entry name" value="MITOCHONDRIAL PHOSPHATE CARRIER PROTEIN"/>
    <property type="match status" value="1"/>
</dbReference>
<keyword evidence="1" id="KW-0812">Transmembrane</keyword>
<sequence>MAVTVHALLPYINFLVASSALAFQITVLYPSHQVLKQEQAALLRTYHELKIQRFAELERRMDGLERRMQTGAR</sequence>
<comment type="caution">
    <text evidence="2">The sequence shown here is derived from an EMBL/GenBank/DDBJ whole genome shotgun (WGS) entry which is preliminary data.</text>
</comment>
<keyword evidence="1" id="KW-0472">Membrane</keyword>
<accession>A0AAD7FIH8</accession>
<evidence type="ECO:0000313" key="2">
    <source>
        <dbReference type="EMBL" id="KAJ7626096.1"/>
    </source>
</evidence>
<feature type="transmembrane region" description="Helical" evidence="1">
    <location>
        <begin position="12"/>
        <end position="29"/>
    </location>
</feature>
<reference evidence="2" key="1">
    <citation type="submission" date="2023-03" db="EMBL/GenBank/DDBJ databases">
        <title>Massive genome expansion in bonnet fungi (Mycena s.s.) driven by repeated elements and novel gene families across ecological guilds.</title>
        <authorList>
            <consortium name="Lawrence Berkeley National Laboratory"/>
            <person name="Harder C.B."/>
            <person name="Miyauchi S."/>
            <person name="Viragh M."/>
            <person name="Kuo A."/>
            <person name="Thoen E."/>
            <person name="Andreopoulos B."/>
            <person name="Lu D."/>
            <person name="Skrede I."/>
            <person name="Drula E."/>
            <person name="Henrissat B."/>
            <person name="Morin E."/>
            <person name="Kohler A."/>
            <person name="Barry K."/>
            <person name="LaButti K."/>
            <person name="Morin E."/>
            <person name="Salamov A."/>
            <person name="Lipzen A."/>
            <person name="Mereny Z."/>
            <person name="Hegedus B."/>
            <person name="Baldrian P."/>
            <person name="Stursova M."/>
            <person name="Weitz H."/>
            <person name="Taylor A."/>
            <person name="Grigoriev I.V."/>
            <person name="Nagy L.G."/>
            <person name="Martin F."/>
            <person name="Kauserud H."/>
        </authorList>
    </citation>
    <scope>NUCLEOTIDE SEQUENCE</scope>
    <source>
        <strain evidence="2">9284</strain>
    </source>
</reference>
<keyword evidence="3" id="KW-1185">Reference proteome</keyword>
<dbReference type="EMBL" id="JARKIF010000012">
    <property type="protein sequence ID" value="KAJ7626096.1"/>
    <property type="molecule type" value="Genomic_DNA"/>
</dbReference>